<evidence type="ECO:0000313" key="4">
    <source>
        <dbReference type="Proteomes" id="UP000251942"/>
    </source>
</evidence>
<dbReference type="AlphaFoldDB" id="A0A0W0TLA9"/>
<keyword evidence="1" id="KW-0378">Hydrolase</keyword>
<dbReference type="PANTHER" id="PTHR42663:SF6">
    <property type="entry name" value="HYDROLASE C777.06C-RELATED"/>
    <property type="match status" value="1"/>
</dbReference>
<dbReference type="InterPro" id="IPR036866">
    <property type="entry name" value="RibonucZ/Hydroxyglut_hydro"/>
</dbReference>
<dbReference type="OrthoDB" id="9803916at2"/>
<sequence>MTLKITFLGSGSAFTMREDNYQSNLLLQKANDTLLIDAGGDLRFSLNEQHLTYADIKNVYISHLHADHIGGLEWLALNTFFDPAYKIKPTLYCSENIIKDLWEHSLSGGLRTLQTEKATLETFFNTHPIKEQFCWNDINFQLVRAIHIVSNYELMPCYGLLMHYKENKIYFTADTQYAPKQLLDYYEEATIIFHDCETAEKKSGVHAHYSELVTIPARLKKKIWLYHHSPGKLPDARADGFLGFVKKGQSFLFR</sequence>
<organism evidence="1 3">
    <name type="scientific">Legionella feeleii</name>
    <dbReference type="NCBI Taxonomy" id="453"/>
    <lineage>
        <taxon>Bacteria</taxon>
        <taxon>Pseudomonadati</taxon>
        <taxon>Pseudomonadota</taxon>
        <taxon>Gammaproteobacteria</taxon>
        <taxon>Legionellales</taxon>
        <taxon>Legionellaceae</taxon>
        <taxon>Legionella</taxon>
    </lineage>
</organism>
<proteinExistence type="predicted"/>
<dbReference type="EMBL" id="UASS01000022">
    <property type="protein sequence ID" value="SPX61836.1"/>
    <property type="molecule type" value="Genomic_DNA"/>
</dbReference>
<reference evidence="1 3" key="1">
    <citation type="submission" date="2015-11" db="EMBL/GenBank/DDBJ databases">
        <title>Genomic analysis of 38 Legionella species identifies large and diverse effector repertoires.</title>
        <authorList>
            <person name="Burstein D."/>
            <person name="Amaro F."/>
            <person name="Zusman T."/>
            <person name="Lifshitz Z."/>
            <person name="Cohen O."/>
            <person name="Gilbert J.A."/>
            <person name="Pupko T."/>
            <person name="Shuman H.A."/>
            <person name="Segal G."/>
        </authorList>
    </citation>
    <scope>NUCLEOTIDE SEQUENCE [LARGE SCALE GENOMIC DNA]</scope>
    <source>
        <strain evidence="1 3">WO-44C</strain>
    </source>
</reference>
<dbReference type="EMBL" id="LNYB01000081">
    <property type="protein sequence ID" value="KTC96399.1"/>
    <property type="molecule type" value="Genomic_DNA"/>
</dbReference>
<keyword evidence="3" id="KW-1185">Reference proteome</keyword>
<dbReference type="PANTHER" id="PTHR42663">
    <property type="entry name" value="HYDROLASE C777.06C-RELATED-RELATED"/>
    <property type="match status" value="1"/>
</dbReference>
<dbReference type="Pfam" id="PF23023">
    <property type="entry name" value="Anti-Pycsar_Apyc1"/>
    <property type="match status" value="1"/>
</dbReference>
<dbReference type="GO" id="GO:0016787">
    <property type="term" value="F:hydrolase activity"/>
    <property type="evidence" value="ECO:0007669"/>
    <property type="project" value="UniProtKB-KW"/>
</dbReference>
<dbReference type="PATRIC" id="fig|453.4.peg.2408"/>
<dbReference type="STRING" id="453.Lfee_2197"/>
<dbReference type="Proteomes" id="UP000251942">
    <property type="component" value="Unassembled WGS sequence"/>
</dbReference>
<protein>
    <submittedName>
        <fullName evidence="1">Metal-dependent hydrolase of the beta-lactamase superfamily transporter III</fullName>
    </submittedName>
</protein>
<gene>
    <name evidence="1" type="ORF">Lfee_2197</name>
    <name evidence="2" type="ORF">NCTC12022_02588</name>
</gene>
<dbReference type="Gene3D" id="3.60.15.10">
    <property type="entry name" value="Ribonuclease Z/Hydroxyacylglutathione hydrolase-like"/>
    <property type="match status" value="1"/>
</dbReference>
<evidence type="ECO:0000313" key="3">
    <source>
        <dbReference type="Proteomes" id="UP000054698"/>
    </source>
</evidence>
<dbReference type="RefSeq" id="WP_058446748.1">
    <property type="nucleotide sequence ID" value="NZ_CAAAHT010000001.1"/>
</dbReference>
<reference evidence="2 4" key="2">
    <citation type="submission" date="2018-06" db="EMBL/GenBank/DDBJ databases">
        <authorList>
            <consortium name="Pathogen Informatics"/>
            <person name="Doyle S."/>
        </authorList>
    </citation>
    <scope>NUCLEOTIDE SEQUENCE [LARGE SCALE GENOMIC DNA]</scope>
    <source>
        <strain evidence="2 4">NCTC12022</strain>
    </source>
</reference>
<dbReference type="GO" id="GO:0046872">
    <property type="term" value="F:metal ion binding"/>
    <property type="evidence" value="ECO:0007669"/>
    <property type="project" value="UniProtKB-KW"/>
</dbReference>
<evidence type="ECO:0000313" key="2">
    <source>
        <dbReference type="EMBL" id="SPX61836.1"/>
    </source>
</evidence>
<accession>A0A0W0TLA9</accession>
<dbReference type="Proteomes" id="UP000054698">
    <property type="component" value="Unassembled WGS sequence"/>
</dbReference>
<evidence type="ECO:0000313" key="1">
    <source>
        <dbReference type="EMBL" id="KTC96399.1"/>
    </source>
</evidence>
<dbReference type="SUPFAM" id="SSF56281">
    <property type="entry name" value="Metallo-hydrolase/oxidoreductase"/>
    <property type="match status" value="1"/>
</dbReference>
<name>A0A0W0TLA9_9GAMM</name>